<sequence length="56" mass="5923">MAEGNGTNVEFDAEATRHARVGSGRHRGEVSSPPMAGGDQESRPRGRHRGAHADEA</sequence>
<reference evidence="2 3" key="1">
    <citation type="submission" date="2022-10" db="EMBL/GenBank/DDBJ databases">
        <authorList>
            <person name="Xie J."/>
            <person name="Shen N."/>
        </authorList>
    </citation>
    <scope>NUCLEOTIDE SEQUENCE [LARGE SCALE GENOMIC DNA]</scope>
    <source>
        <strain evidence="2 3">YIM65594</strain>
    </source>
</reference>
<comment type="caution">
    <text evidence="2">The sequence shown here is derived from an EMBL/GenBank/DDBJ whole genome shotgun (WGS) entry which is preliminary data.</text>
</comment>
<evidence type="ECO:0000313" key="3">
    <source>
        <dbReference type="Proteomes" id="UP001354931"/>
    </source>
</evidence>
<organism evidence="2 3">
    <name type="scientific">Streptomyces endophyticus</name>
    <dbReference type="NCBI Taxonomy" id="714166"/>
    <lineage>
        <taxon>Bacteria</taxon>
        <taxon>Bacillati</taxon>
        <taxon>Actinomycetota</taxon>
        <taxon>Actinomycetes</taxon>
        <taxon>Kitasatosporales</taxon>
        <taxon>Streptomycetaceae</taxon>
        <taxon>Streptomyces</taxon>
    </lineage>
</organism>
<keyword evidence="3" id="KW-1185">Reference proteome</keyword>
<feature type="region of interest" description="Disordered" evidence="1">
    <location>
        <begin position="1"/>
        <end position="56"/>
    </location>
</feature>
<name>A0ABU6FH21_9ACTN</name>
<dbReference type="Proteomes" id="UP001354931">
    <property type="component" value="Unassembled WGS sequence"/>
</dbReference>
<accession>A0ABU6FH21</accession>
<evidence type="ECO:0000313" key="2">
    <source>
        <dbReference type="EMBL" id="MEB8343346.1"/>
    </source>
</evidence>
<dbReference type="RefSeq" id="WP_326023016.1">
    <property type="nucleotide sequence ID" value="NZ_JAOZYC010000190.1"/>
</dbReference>
<evidence type="ECO:0000256" key="1">
    <source>
        <dbReference type="SAM" id="MobiDB-lite"/>
    </source>
</evidence>
<dbReference type="EMBL" id="JAOZYC010000190">
    <property type="protein sequence ID" value="MEB8343346.1"/>
    <property type="molecule type" value="Genomic_DNA"/>
</dbReference>
<gene>
    <name evidence="2" type="ORF">OKJ99_38235</name>
</gene>
<protein>
    <submittedName>
        <fullName evidence="2">Uncharacterized protein</fullName>
    </submittedName>
</protein>
<proteinExistence type="predicted"/>